<comment type="subcellular location">
    <subcellularLocation>
        <location evidence="1 7">Cell outer membrane</location>
        <topology evidence="1 7">Multi-pass membrane protein</topology>
    </subcellularLocation>
</comment>
<dbReference type="SUPFAM" id="SSF56935">
    <property type="entry name" value="Porins"/>
    <property type="match status" value="1"/>
</dbReference>
<comment type="caution">
    <text evidence="10">The sequence shown here is derived from an EMBL/GenBank/DDBJ whole genome shotgun (WGS) entry which is preliminary data.</text>
</comment>
<dbReference type="GO" id="GO:0009279">
    <property type="term" value="C:cell outer membrane"/>
    <property type="evidence" value="ECO:0007669"/>
    <property type="project" value="UniProtKB-SubCell"/>
</dbReference>
<keyword evidence="4 7" id="KW-0812">Transmembrane</keyword>
<dbReference type="InterPro" id="IPR039426">
    <property type="entry name" value="TonB-dep_rcpt-like"/>
</dbReference>
<dbReference type="InterPro" id="IPR023997">
    <property type="entry name" value="TonB-dep_OMP_SusC/RagA_CS"/>
</dbReference>
<feature type="domain" description="TonB-dependent receptor plug" evidence="9">
    <location>
        <begin position="265"/>
        <end position="391"/>
    </location>
</feature>
<evidence type="ECO:0000256" key="6">
    <source>
        <dbReference type="ARBA" id="ARBA00023237"/>
    </source>
</evidence>
<evidence type="ECO:0000256" key="2">
    <source>
        <dbReference type="ARBA" id="ARBA00022448"/>
    </source>
</evidence>
<keyword evidence="5 7" id="KW-0472">Membrane</keyword>
<dbReference type="NCBIfam" id="TIGR04056">
    <property type="entry name" value="OMP_RagA_SusC"/>
    <property type="match status" value="1"/>
</dbReference>
<dbReference type="EMBL" id="QQWG01000010">
    <property type="protein sequence ID" value="RRG20960.1"/>
    <property type="molecule type" value="Genomic_DNA"/>
</dbReference>
<dbReference type="Proteomes" id="UP000285794">
    <property type="component" value="Unassembled WGS sequence"/>
</dbReference>
<dbReference type="SUPFAM" id="SSF49464">
    <property type="entry name" value="Carboxypeptidase regulatory domain-like"/>
    <property type="match status" value="1"/>
</dbReference>
<evidence type="ECO:0000313" key="10">
    <source>
        <dbReference type="EMBL" id="RRG20960.1"/>
    </source>
</evidence>
<dbReference type="Pfam" id="PF13715">
    <property type="entry name" value="CarbopepD_reg_2"/>
    <property type="match status" value="1"/>
</dbReference>
<evidence type="ECO:0000256" key="8">
    <source>
        <dbReference type="SAM" id="Phobius"/>
    </source>
</evidence>
<evidence type="ECO:0000256" key="4">
    <source>
        <dbReference type="ARBA" id="ARBA00022692"/>
    </source>
</evidence>
<dbReference type="InterPro" id="IPR036942">
    <property type="entry name" value="Beta-barrel_TonB_sf"/>
</dbReference>
<proteinExistence type="inferred from homology"/>
<dbReference type="InterPro" id="IPR037066">
    <property type="entry name" value="Plug_dom_sf"/>
</dbReference>
<evidence type="ECO:0000256" key="1">
    <source>
        <dbReference type="ARBA" id="ARBA00004571"/>
    </source>
</evidence>
<reference evidence="10 11" key="1">
    <citation type="submission" date="2018-07" db="EMBL/GenBank/DDBJ databases">
        <title>Draft genome sequence of Ancylomarina sp. M1P.</title>
        <authorList>
            <person name="Yadav S."/>
            <person name="Villanueva L."/>
            <person name="Damste J.S.S."/>
        </authorList>
    </citation>
    <scope>NUCLEOTIDE SEQUENCE [LARGE SCALE GENOMIC DNA]</scope>
    <source>
        <strain evidence="10 11">M1P</strain>
    </source>
</reference>
<dbReference type="AlphaFoldDB" id="A0A425XZV0"/>
<dbReference type="Gene3D" id="2.40.170.20">
    <property type="entry name" value="TonB-dependent receptor, beta-barrel domain"/>
    <property type="match status" value="1"/>
</dbReference>
<evidence type="ECO:0000256" key="5">
    <source>
        <dbReference type="ARBA" id="ARBA00023136"/>
    </source>
</evidence>
<protein>
    <submittedName>
        <fullName evidence="10">SusC/RagA family TonB-linked outer membrane protein</fullName>
    </submittedName>
</protein>
<evidence type="ECO:0000259" key="9">
    <source>
        <dbReference type="Pfam" id="PF07715"/>
    </source>
</evidence>
<keyword evidence="8" id="KW-1133">Transmembrane helix</keyword>
<dbReference type="Pfam" id="PF07715">
    <property type="entry name" value="Plug"/>
    <property type="match status" value="1"/>
</dbReference>
<dbReference type="InterPro" id="IPR012910">
    <property type="entry name" value="Plug_dom"/>
</dbReference>
<gene>
    <name evidence="10" type="ORF">DWB61_11085</name>
</gene>
<feature type="transmembrane region" description="Helical" evidence="8">
    <location>
        <begin position="31"/>
        <end position="49"/>
    </location>
</feature>
<dbReference type="InterPro" id="IPR023996">
    <property type="entry name" value="TonB-dep_OMP_SusC/RagA"/>
</dbReference>
<dbReference type="Gene3D" id="2.170.130.10">
    <property type="entry name" value="TonB-dependent receptor, plug domain"/>
    <property type="match status" value="1"/>
</dbReference>
<dbReference type="InterPro" id="IPR008969">
    <property type="entry name" value="CarboxyPept-like_regulatory"/>
</dbReference>
<name>A0A425XZV0_9BACT</name>
<evidence type="ECO:0000313" key="11">
    <source>
        <dbReference type="Proteomes" id="UP000285794"/>
    </source>
</evidence>
<keyword evidence="2 7" id="KW-0813">Transport</keyword>
<sequence>MCCKIKKKYLHYTSKCVFVCESVTTSSRFRIDMFLVLLFLCLVNPISSFSQSKLISLNEFSKEMNFESFIDELEKQSDFTFVYNPERLQHLKVKAIRGDEMSIDAILSIVLTPFGLNFIIYRDKIIIKEKTGAVPMTLLESSSSTETQDMMKIEKIVVGRVLCEDDGLPIIGASIRLKNQVYGTASDKDGYYNLKCNIGDTILVTAIGFVDFETVVGFKIVEDIRLKLNLISLKEVNVIGYGEEATRELLGAVNSIDPMMSGEVPNNFDDILAGSASGLWFQKSSGVPGSASTISIRGVTSLQPDANSPLIVVDGVPLFSNEENLNQITTQSFSGAFFGLANNYVFNDIRESNEFQKNGLNMINTEDIESISVLKDAYSTSIYGSRGAAGVILISTKKPKKRGLSASFLFETSLSKPVGKPDLMNADQYAELYSTYYSKLKNEEVLFPSSNNTNWYDLVVRNAIGNKLSLSIQNKKHNGFFYMSFSQIDQESYILGADYKKYTGRLNFQQRIHNRLSLGANLTITAEKNNSLLAPKIYRDAILKAPNVLVHNPEGDYNFNNLGNPYGNYFANPLAMAKSDKGEVVDNYVIVNIYFDFELTNWLSYRFDLGGNLIDTDAVSAYRKGFSPDVKEAIESDGYSRKWVFTNTINGYREFGEHYLKFILGQSFEQSRQKEEEVFYEGLSGINIGGRLKLNDYQMEKRRYALASWFGRLNYNFKQKLFAGLSYRIDGSSRFRKSNRYQMFPAFSAGWILKSDVDDSFMNLLKIRSSFGYSGVEQSTFTYGALRTYQTHPQNLTYAGNLILSEENGAEQDIAWEKTKNFDFGVDMSFFKERFKTSLDYYSKQVNNLLLFTDVPAVSGYQKQWVNVGKMKNTGIELNLDCKLIDSEFKWDLLLTSAYNKNKVLKLNYVGQEVWEADQAYKYFKEGKEAAQFFLYDWQGVNPVTGNPIWHYPNGIMGETPPSSDNDRKTFGSGIPTLTGGMNHRLKYKGFELNAFLSFVSGKEMLNGTAALLHTYTTTEAYNLSPDVLNYWKKEGDITSQPALFNNSITNTSNYTTSRTSSRFYEDASFIRMKRLVLAYYLPKQIVSKWKLESVKIYAQATNLFTITNYSGVDPEVSAFGSSSLLSGYDEVTMPQSKSFSLGLRINL</sequence>
<comment type="similarity">
    <text evidence="7">Belongs to the TonB-dependent receptor family.</text>
</comment>
<keyword evidence="11" id="KW-1185">Reference proteome</keyword>
<organism evidence="10 11">
    <name type="scientific">Ancylomarina euxinus</name>
    <dbReference type="NCBI Taxonomy" id="2283627"/>
    <lineage>
        <taxon>Bacteria</taxon>
        <taxon>Pseudomonadati</taxon>
        <taxon>Bacteroidota</taxon>
        <taxon>Bacteroidia</taxon>
        <taxon>Marinilabiliales</taxon>
        <taxon>Marinifilaceae</taxon>
        <taxon>Ancylomarina</taxon>
    </lineage>
</organism>
<accession>A0A425XZV0</accession>
<evidence type="ECO:0000256" key="7">
    <source>
        <dbReference type="PROSITE-ProRule" id="PRU01360"/>
    </source>
</evidence>
<keyword evidence="3 7" id="KW-1134">Transmembrane beta strand</keyword>
<dbReference type="PROSITE" id="PS52016">
    <property type="entry name" value="TONB_DEPENDENT_REC_3"/>
    <property type="match status" value="1"/>
</dbReference>
<dbReference type="NCBIfam" id="TIGR04057">
    <property type="entry name" value="SusC_RagA_signa"/>
    <property type="match status" value="1"/>
</dbReference>
<keyword evidence="6 7" id="KW-0998">Cell outer membrane</keyword>
<evidence type="ECO:0000256" key="3">
    <source>
        <dbReference type="ARBA" id="ARBA00022452"/>
    </source>
</evidence>